<dbReference type="EMBL" id="JAYKXP010000001">
    <property type="protein sequence ID" value="KAK7062678.1"/>
    <property type="molecule type" value="Genomic_DNA"/>
</dbReference>
<keyword evidence="4" id="KW-1133">Transmembrane helix</keyword>
<proteinExistence type="inferred from homology"/>
<evidence type="ECO:0000256" key="1">
    <source>
        <dbReference type="ARBA" id="ARBA00004685"/>
    </source>
</evidence>
<protein>
    <recommendedName>
        <fullName evidence="7">Tat pathway signal sequence</fullName>
    </recommendedName>
</protein>
<reference evidence="5 6" key="1">
    <citation type="submission" date="2024-01" db="EMBL/GenBank/DDBJ databases">
        <title>A draft genome for a cacao thread blight-causing isolate of Paramarasmius palmivorus.</title>
        <authorList>
            <person name="Baruah I.K."/>
            <person name="Bukari Y."/>
            <person name="Amoako-Attah I."/>
            <person name="Meinhardt L.W."/>
            <person name="Bailey B.A."/>
            <person name="Cohen S.P."/>
        </authorList>
    </citation>
    <scope>NUCLEOTIDE SEQUENCE [LARGE SCALE GENOMIC DNA]</scope>
    <source>
        <strain evidence="5 6">GH-12</strain>
    </source>
</reference>
<comment type="similarity">
    <text evidence="2">Belongs to the ustYa family.</text>
</comment>
<evidence type="ECO:0000313" key="6">
    <source>
        <dbReference type="Proteomes" id="UP001383192"/>
    </source>
</evidence>
<dbReference type="PANTHER" id="PTHR33365:SF4">
    <property type="entry name" value="CYCLOCHLOROTINE BIOSYNTHESIS PROTEIN O"/>
    <property type="match status" value="1"/>
</dbReference>
<comment type="caution">
    <text evidence="5">The sequence shown here is derived from an EMBL/GenBank/DDBJ whole genome shotgun (WGS) entry which is preliminary data.</text>
</comment>
<gene>
    <name evidence="5" type="ORF">VNI00_000166</name>
</gene>
<dbReference type="Proteomes" id="UP001383192">
    <property type="component" value="Unassembled WGS sequence"/>
</dbReference>
<evidence type="ECO:0000256" key="4">
    <source>
        <dbReference type="SAM" id="Phobius"/>
    </source>
</evidence>
<organism evidence="5 6">
    <name type="scientific">Paramarasmius palmivorus</name>
    <dbReference type="NCBI Taxonomy" id="297713"/>
    <lineage>
        <taxon>Eukaryota</taxon>
        <taxon>Fungi</taxon>
        <taxon>Dikarya</taxon>
        <taxon>Basidiomycota</taxon>
        <taxon>Agaricomycotina</taxon>
        <taxon>Agaricomycetes</taxon>
        <taxon>Agaricomycetidae</taxon>
        <taxon>Agaricales</taxon>
        <taxon>Marasmiineae</taxon>
        <taxon>Marasmiaceae</taxon>
        <taxon>Paramarasmius</taxon>
    </lineage>
</organism>
<dbReference type="Pfam" id="PF11807">
    <property type="entry name" value="UstYa"/>
    <property type="match status" value="1"/>
</dbReference>
<dbReference type="GO" id="GO:0043386">
    <property type="term" value="P:mycotoxin biosynthetic process"/>
    <property type="evidence" value="ECO:0007669"/>
    <property type="project" value="InterPro"/>
</dbReference>
<accession>A0AAW0EGT2</accession>
<dbReference type="InterPro" id="IPR021765">
    <property type="entry name" value="UstYa-like"/>
</dbReference>
<keyword evidence="6" id="KW-1185">Reference proteome</keyword>
<comment type="pathway">
    <text evidence="1">Mycotoxin biosynthesis.</text>
</comment>
<name>A0AAW0EGT2_9AGAR</name>
<dbReference type="AlphaFoldDB" id="A0AAW0EGT2"/>
<keyword evidence="4" id="KW-0472">Membrane</keyword>
<feature type="region of interest" description="Disordered" evidence="3">
    <location>
        <begin position="1"/>
        <end position="26"/>
    </location>
</feature>
<evidence type="ECO:0008006" key="7">
    <source>
        <dbReference type="Google" id="ProtNLM"/>
    </source>
</evidence>
<keyword evidence="4" id="KW-0812">Transmembrane</keyword>
<feature type="transmembrane region" description="Helical" evidence="4">
    <location>
        <begin position="41"/>
        <end position="63"/>
    </location>
</feature>
<evidence type="ECO:0000313" key="5">
    <source>
        <dbReference type="EMBL" id="KAK7062678.1"/>
    </source>
</evidence>
<dbReference type="PANTHER" id="PTHR33365">
    <property type="entry name" value="YALI0B05434P"/>
    <property type="match status" value="1"/>
</dbReference>
<sequence>MQPEERRLLVPSEGEDVEGPEPAIKHRTSGVTKYAPSYRSLWVLVVLQSALLLACFTAIAILLRRDHGSHCSSRVLYSPALDAVEPQIKVFNVGFEGDLSPYQIPSSPELDRAWDDLYQFGISRITKEEATQLPNKTQPIPGDEDHYIAELDVFHNLHCLNMVRKALDPVYYSNWNITENAKAAQHVSHCVDWIRQSIMCHADTSVIVWQWEDWANETLVRGKVAHTCRNFEKIQDWAKEHQILDKFDGSVHLTDDITIPVLQSGDL</sequence>
<evidence type="ECO:0000256" key="3">
    <source>
        <dbReference type="SAM" id="MobiDB-lite"/>
    </source>
</evidence>
<evidence type="ECO:0000256" key="2">
    <source>
        <dbReference type="ARBA" id="ARBA00035112"/>
    </source>
</evidence>